<keyword evidence="1" id="KW-1133">Transmembrane helix</keyword>
<evidence type="ECO:0000313" key="2">
    <source>
        <dbReference type="EMBL" id="KAJ4845031.1"/>
    </source>
</evidence>
<evidence type="ECO:0000313" key="3">
    <source>
        <dbReference type="Proteomes" id="UP001141552"/>
    </source>
</evidence>
<reference evidence="2" key="2">
    <citation type="journal article" date="2023" name="Plants (Basel)">
        <title>Annotation of the Turnera subulata (Passifloraceae) Draft Genome Reveals the S-Locus Evolved after the Divergence of Turneroideae from Passifloroideae in a Stepwise Manner.</title>
        <authorList>
            <person name="Henning P.M."/>
            <person name="Roalson E.H."/>
            <person name="Mir W."/>
            <person name="McCubbin A.G."/>
            <person name="Shore J.S."/>
        </authorList>
    </citation>
    <scope>NUCLEOTIDE SEQUENCE</scope>
    <source>
        <strain evidence="2">F60SS</strain>
    </source>
</reference>
<keyword evidence="1" id="KW-0812">Transmembrane</keyword>
<proteinExistence type="predicted"/>
<accession>A0A9Q0GAR3</accession>
<feature type="transmembrane region" description="Helical" evidence="1">
    <location>
        <begin position="6"/>
        <end position="23"/>
    </location>
</feature>
<dbReference type="Proteomes" id="UP001141552">
    <property type="component" value="Unassembled WGS sequence"/>
</dbReference>
<dbReference type="EMBL" id="JAKUCV010001797">
    <property type="protein sequence ID" value="KAJ4845031.1"/>
    <property type="molecule type" value="Genomic_DNA"/>
</dbReference>
<dbReference type="AlphaFoldDB" id="A0A9Q0GAR3"/>
<keyword evidence="1" id="KW-0472">Membrane</keyword>
<evidence type="ECO:0000256" key="1">
    <source>
        <dbReference type="SAM" id="Phobius"/>
    </source>
</evidence>
<reference evidence="2" key="1">
    <citation type="submission" date="2022-02" db="EMBL/GenBank/DDBJ databases">
        <authorList>
            <person name="Henning P.M."/>
            <person name="McCubbin A.G."/>
            <person name="Shore J.S."/>
        </authorList>
    </citation>
    <scope>NUCLEOTIDE SEQUENCE</scope>
    <source>
        <strain evidence="2">F60SS</strain>
        <tissue evidence="2">Leaves</tissue>
    </source>
</reference>
<name>A0A9Q0GAR3_9ROSI</name>
<keyword evidence="3" id="KW-1185">Reference proteome</keyword>
<sequence length="139" mass="16070">MAGADWFFASIGIALFAKLTFILNGNRHNCRRIIELHEECLRNDKPDRFSRTLEGLAELGCNDYRWELKNLSKVIADTRPEVSYPREECRRLKKAYDEASDFPHARNAMSDLKCHGFELLMKSYDPDSPTKKDNTSKPT</sequence>
<protein>
    <submittedName>
        <fullName evidence="2">Uncharacterized protein</fullName>
    </submittedName>
</protein>
<organism evidence="2 3">
    <name type="scientific">Turnera subulata</name>
    <dbReference type="NCBI Taxonomy" id="218843"/>
    <lineage>
        <taxon>Eukaryota</taxon>
        <taxon>Viridiplantae</taxon>
        <taxon>Streptophyta</taxon>
        <taxon>Embryophyta</taxon>
        <taxon>Tracheophyta</taxon>
        <taxon>Spermatophyta</taxon>
        <taxon>Magnoliopsida</taxon>
        <taxon>eudicotyledons</taxon>
        <taxon>Gunneridae</taxon>
        <taxon>Pentapetalae</taxon>
        <taxon>rosids</taxon>
        <taxon>fabids</taxon>
        <taxon>Malpighiales</taxon>
        <taxon>Passifloraceae</taxon>
        <taxon>Turnera</taxon>
    </lineage>
</organism>
<comment type="caution">
    <text evidence="2">The sequence shown here is derived from an EMBL/GenBank/DDBJ whole genome shotgun (WGS) entry which is preliminary data.</text>
</comment>
<gene>
    <name evidence="2" type="ORF">Tsubulata_031433</name>
</gene>